<gene>
    <name evidence="2" type="ORF">GCM10011515_19780</name>
</gene>
<dbReference type="EMBL" id="BMKL01000001">
    <property type="protein sequence ID" value="GGE00026.1"/>
    <property type="molecule type" value="Genomic_DNA"/>
</dbReference>
<keyword evidence="1" id="KW-0732">Signal</keyword>
<keyword evidence="3" id="KW-1185">Reference proteome</keyword>
<evidence type="ECO:0000313" key="3">
    <source>
        <dbReference type="Proteomes" id="UP000619041"/>
    </source>
</evidence>
<evidence type="ECO:0000256" key="1">
    <source>
        <dbReference type="SAM" id="SignalP"/>
    </source>
</evidence>
<feature type="chain" id="PRO_5046188077" evidence="1">
    <location>
        <begin position="27"/>
        <end position="118"/>
    </location>
</feature>
<accession>A0ABQ1S963</accession>
<name>A0ABQ1S963_9SPHN</name>
<organism evidence="2 3">
    <name type="scientific">Tsuneonella deserti</name>
    <dbReference type="NCBI Taxonomy" id="2035528"/>
    <lineage>
        <taxon>Bacteria</taxon>
        <taxon>Pseudomonadati</taxon>
        <taxon>Pseudomonadota</taxon>
        <taxon>Alphaproteobacteria</taxon>
        <taxon>Sphingomonadales</taxon>
        <taxon>Erythrobacteraceae</taxon>
        <taxon>Tsuneonella</taxon>
    </lineage>
</organism>
<proteinExistence type="predicted"/>
<sequence length="118" mass="12179">MAGFLPSLLRLRVVASLLLAVVALQATPAQPLPVSPDKGPAFSASSAEVAVVARRAQLAEPRPQVQPDPLPPPPLALALAQPRLAHAARQIFQAPADPLHHLSLELRPASPATGPPAA</sequence>
<evidence type="ECO:0000313" key="2">
    <source>
        <dbReference type="EMBL" id="GGE00026.1"/>
    </source>
</evidence>
<comment type="caution">
    <text evidence="2">The sequence shown here is derived from an EMBL/GenBank/DDBJ whole genome shotgun (WGS) entry which is preliminary data.</text>
</comment>
<dbReference type="Proteomes" id="UP000619041">
    <property type="component" value="Unassembled WGS sequence"/>
</dbReference>
<protein>
    <submittedName>
        <fullName evidence="2">Uncharacterized protein</fullName>
    </submittedName>
</protein>
<dbReference type="RefSeq" id="WP_188644980.1">
    <property type="nucleotide sequence ID" value="NZ_BMKL01000001.1"/>
</dbReference>
<reference evidence="3" key="1">
    <citation type="journal article" date="2019" name="Int. J. Syst. Evol. Microbiol.">
        <title>The Global Catalogue of Microorganisms (GCM) 10K type strain sequencing project: providing services to taxonomists for standard genome sequencing and annotation.</title>
        <authorList>
            <consortium name="The Broad Institute Genomics Platform"/>
            <consortium name="The Broad Institute Genome Sequencing Center for Infectious Disease"/>
            <person name="Wu L."/>
            <person name="Ma J."/>
        </authorList>
    </citation>
    <scope>NUCLEOTIDE SEQUENCE [LARGE SCALE GENOMIC DNA]</scope>
    <source>
        <strain evidence="3">CGMCC 1.15959</strain>
    </source>
</reference>
<feature type="signal peptide" evidence="1">
    <location>
        <begin position="1"/>
        <end position="26"/>
    </location>
</feature>